<dbReference type="EMBL" id="CP019791">
    <property type="protein sequence ID" value="AQT68738.1"/>
    <property type="molecule type" value="Genomic_DNA"/>
</dbReference>
<accession>A0A1U9NLX6</accession>
<feature type="transmembrane region" description="Helical" evidence="1">
    <location>
        <begin position="349"/>
        <end position="371"/>
    </location>
</feature>
<dbReference type="InterPro" id="IPR032176">
    <property type="entry name" value="DUF5009"/>
</dbReference>
<keyword evidence="1" id="KW-1133">Transmembrane helix</keyword>
<dbReference type="PANTHER" id="PTHR31061">
    <property type="entry name" value="LD22376P"/>
    <property type="match status" value="1"/>
</dbReference>
<feature type="transmembrane region" description="Helical" evidence="1">
    <location>
        <begin position="159"/>
        <end position="178"/>
    </location>
</feature>
<evidence type="ECO:0000313" key="4">
    <source>
        <dbReference type="Proteomes" id="UP000189674"/>
    </source>
</evidence>
<dbReference type="STRING" id="1936003.STSP2_01910"/>
<feature type="transmembrane region" description="Helical" evidence="1">
    <location>
        <begin position="280"/>
        <end position="299"/>
    </location>
</feature>
<evidence type="ECO:0000256" key="1">
    <source>
        <dbReference type="SAM" id="Phobius"/>
    </source>
</evidence>
<gene>
    <name evidence="3" type="ORF">STSP2_01910</name>
</gene>
<feature type="transmembrane region" description="Helical" evidence="1">
    <location>
        <begin position="215"/>
        <end position="236"/>
    </location>
</feature>
<feature type="transmembrane region" description="Helical" evidence="1">
    <location>
        <begin position="134"/>
        <end position="152"/>
    </location>
</feature>
<feature type="domain" description="DUF5009" evidence="2">
    <location>
        <begin position="18"/>
        <end position="115"/>
    </location>
</feature>
<evidence type="ECO:0000259" key="2">
    <source>
        <dbReference type="Pfam" id="PF16401"/>
    </source>
</evidence>
<evidence type="ECO:0000313" key="3">
    <source>
        <dbReference type="EMBL" id="AQT68738.1"/>
    </source>
</evidence>
<feature type="transmembrane region" description="Helical" evidence="1">
    <location>
        <begin position="311"/>
        <end position="329"/>
    </location>
</feature>
<feature type="transmembrane region" description="Helical" evidence="1">
    <location>
        <begin position="109"/>
        <end position="128"/>
    </location>
</feature>
<proteinExistence type="predicted"/>
<dbReference type="PANTHER" id="PTHR31061:SF24">
    <property type="entry name" value="LD22376P"/>
    <property type="match status" value="1"/>
</dbReference>
<organism evidence="3 4">
    <name type="scientific">Anaerohalosphaera lusitana</name>
    <dbReference type="NCBI Taxonomy" id="1936003"/>
    <lineage>
        <taxon>Bacteria</taxon>
        <taxon>Pseudomonadati</taxon>
        <taxon>Planctomycetota</taxon>
        <taxon>Phycisphaerae</taxon>
        <taxon>Sedimentisphaerales</taxon>
        <taxon>Anaerohalosphaeraceae</taxon>
        <taxon>Anaerohalosphaera</taxon>
    </lineage>
</organism>
<keyword evidence="4" id="KW-1185">Reference proteome</keyword>
<sequence>MSQTQEAQTINVKSKRLVSLDALRGFDMFWIVGGDRLLKALLLVMGLESAHAAVSKQFIHAPWHGFTAYDLIFPLFLFISGVTMPFSLGKQIQTGTPRSKIYLKIFKRGLLLVLLGCIYNGMLSLDFANLRYPSVLGFIGLSWMFAALIFVNTTWKSQLGWTAGLLLVYWGAMTFVPVPGHGAGDLSMEGNLVGYIDRLILPGKLYRGVFDPQGTFSLVTGTGTALIGALAGTMLVGKNKLSEKWLTVGLLVLAGIGCVLLGLLWNIVFPINKEMWTSSFTVFTAGLSFLLLAVFYSIIDVIGFSRWAFPFILIGLNAITIYLGAHHVINFGHTTNFFFAGLVNKVGGNWGHFIWAFGFVLIELTFLYVLYKKKLFLKV</sequence>
<dbReference type="OrthoDB" id="9788724at2"/>
<dbReference type="Proteomes" id="UP000189674">
    <property type="component" value="Chromosome"/>
</dbReference>
<keyword evidence="1" id="KW-0472">Membrane</keyword>
<reference evidence="4" key="1">
    <citation type="submission" date="2017-02" db="EMBL/GenBank/DDBJ databases">
        <title>Comparative genomics and description of representatives of a novel lineage of planctomycetes thriving in anoxic sediments.</title>
        <authorList>
            <person name="Spring S."/>
            <person name="Bunk B."/>
            <person name="Sproer C."/>
        </authorList>
    </citation>
    <scope>NUCLEOTIDE SEQUENCE [LARGE SCALE GENOMIC DNA]</scope>
    <source>
        <strain evidence="4">ST-NAGAB-D1</strain>
    </source>
</reference>
<dbReference type="AlphaFoldDB" id="A0A1U9NLX6"/>
<feature type="transmembrane region" description="Helical" evidence="1">
    <location>
        <begin position="248"/>
        <end position="268"/>
    </location>
</feature>
<dbReference type="Pfam" id="PF16401">
    <property type="entry name" value="DUF5009"/>
    <property type="match status" value="1"/>
</dbReference>
<dbReference type="RefSeq" id="WP_146662005.1">
    <property type="nucleotide sequence ID" value="NZ_CP019791.1"/>
</dbReference>
<keyword evidence="1" id="KW-0812">Transmembrane</keyword>
<name>A0A1U9NLX6_9BACT</name>
<feature type="transmembrane region" description="Helical" evidence="1">
    <location>
        <begin position="66"/>
        <end position="88"/>
    </location>
</feature>
<dbReference type="KEGG" id="alus:STSP2_01910"/>
<protein>
    <recommendedName>
        <fullName evidence="2">DUF5009 domain-containing protein</fullName>
    </recommendedName>
</protein>